<dbReference type="PANTHER" id="PTHR32385:SF15">
    <property type="entry name" value="INOSITOL PHOSPHOCERAMIDE MANNOSYLTRANSFERASE 1"/>
    <property type="match status" value="1"/>
</dbReference>
<name>A0A9Q5STH5_9BACT</name>
<protein>
    <submittedName>
        <fullName evidence="2">Glycosyl transferase</fullName>
    </submittedName>
</protein>
<dbReference type="InterPro" id="IPR007577">
    <property type="entry name" value="GlycoTrfase_DXD_sugar-bd_CS"/>
</dbReference>
<dbReference type="GO" id="GO:0000030">
    <property type="term" value="F:mannosyltransferase activity"/>
    <property type="evidence" value="ECO:0007669"/>
    <property type="project" value="TreeGrafter"/>
</dbReference>
<keyword evidence="1 2" id="KW-0808">Transferase</keyword>
<evidence type="ECO:0000256" key="1">
    <source>
        <dbReference type="ARBA" id="ARBA00022679"/>
    </source>
</evidence>
<dbReference type="Proteomes" id="UP000195975">
    <property type="component" value="Unassembled WGS sequence"/>
</dbReference>
<evidence type="ECO:0000313" key="3">
    <source>
        <dbReference type="Proteomes" id="UP000195975"/>
    </source>
</evidence>
<proteinExistence type="predicted"/>
<dbReference type="Pfam" id="PF04488">
    <property type="entry name" value="Gly_transf_sug"/>
    <property type="match status" value="1"/>
</dbReference>
<gene>
    <name evidence="2" type="ORF">B5F96_04835</name>
</gene>
<dbReference type="RefSeq" id="WP_021862730.1">
    <property type="nucleotide sequence ID" value="NZ_CAKWDQ010000122.1"/>
</dbReference>
<dbReference type="GO" id="GO:0051999">
    <property type="term" value="P:mannosyl-inositol phosphorylceramide biosynthetic process"/>
    <property type="evidence" value="ECO:0007669"/>
    <property type="project" value="TreeGrafter"/>
</dbReference>
<organism evidence="2 3">
    <name type="scientific">Parabacteroides johnsonii</name>
    <dbReference type="NCBI Taxonomy" id="387661"/>
    <lineage>
        <taxon>Bacteria</taxon>
        <taxon>Pseudomonadati</taxon>
        <taxon>Bacteroidota</taxon>
        <taxon>Bacteroidia</taxon>
        <taxon>Bacteroidales</taxon>
        <taxon>Tannerellaceae</taxon>
        <taxon>Parabacteroides</taxon>
    </lineage>
</organism>
<dbReference type="SUPFAM" id="SSF53448">
    <property type="entry name" value="Nucleotide-diphospho-sugar transferases"/>
    <property type="match status" value="1"/>
</dbReference>
<dbReference type="InterPro" id="IPR029044">
    <property type="entry name" value="Nucleotide-diphossugar_trans"/>
</dbReference>
<evidence type="ECO:0000313" key="2">
    <source>
        <dbReference type="EMBL" id="OUO06368.1"/>
    </source>
</evidence>
<accession>A0A9Q5STH5</accession>
<comment type="caution">
    <text evidence="2">The sequence shown here is derived from an EMBL/GenBank/DDBJ whole genome shotgun (WGS) entry which is preliminary data.</text>
</comment>
<sequence length="240" mass="28427">MIPKIIHYCWFGRNPLPDSAKKCIESWRKFFPEYEIKEWNEDNFDVHLIPYVEEAYNAKKYAFVSDYARFWILYFYGGVYFDTDVEVIRPMDDILAKGGFMGVQHDYFLNPGLGMASVAYHQIYKFILDYYQNLHFLKSDGSFDETTIVIHTTNVLMSFGYKKDGRIIQNVEGIYTYPSDYFNPFDDLTGVMRKTKNTRTIHWFSKTWCSNYGPIRTSVTRLAHRMFGVNSLKWLKNLVN</sequence>
<dbReference type="InterPro" id="IPR051706">
    <property type="entry name" value="Glycosyltransferase_domain"/>
</dbReference>
<dbReference type="PANTHER" id="PTHR32385">
    <property type="entry name" value="MANNOSYL PHOSPHORYLINOSITOL CERAMIDE SYNTHASE"/>
    <property type="match status" value="1"/>
</dbReference>
<dbReference type="EMBL" id="NFIJ01000003">
    <property type="protein sequence ID" value="OUO06368.1"/>
    <property type="molecule type" value="Genomic_DNA"/>
</dbReference>
<dbReference type="AlphaFoldDB" id="A0A9Q5STH5"/>
<dbReference type="GO" id="GO:0016020">
    <property type="term" value="C:membrane"/>
    <property type="evidence" value="ECO:0007669"/>
    <property type="project" value="GOC"/>
</dbReference>
<reference evidence="3" key="1">
    <citation type="submission" date="2017-04" db="EMBL/GenBank/DDBJ databases">
        <title>Function of individual gut microbiota members based on whole genome sequencing of pure cultures obtained from chicken caecum.</title>
        <authorList>
            <person name="Medvecky M."/>
            <person name="Cejkova D."/>
            <person name="Polansky O."/>
            <person name="Karasova D."/>
            <person name="Kubasova T."/>
            <person name="Cizek A."/>
            <person name="Rychlik I."/>
        </authorList>
    </citation>
    <scope>NUCLEOTIDE SEQUENCE [LARGE SCALE GENOMIC DNA]</scope>
    <source>
        <strain evidence="3">An42</strain>
    </source>
</reference>
<dbReference type="Gene3D" id="3.90.550.20">
    <property type="match status" value="1"/>
</dbReference>